<dbReference type="Pfam" id="PF00550">
    <property type="entry name" value="PP-binding"/>
    <property type="match status" value="1"/>
</dbReference>
<evidence type="ECO:0000313" key="2">
    <source>
        <dbReference type="EMBL" id="RKP54427.1"/>
    </source>
</evidence>
<evidence type="ECO:0000259" key="1">
    <source>
        <dbReference type="Pfam" id="PF00550"/>
    </source>
</evidence>
<sequence>MESPQFTERKNIVQINIETCLKALILRNSLIEITYESIDENTDLINDLALDSMAIVNMFADIEAEFQIEVDIDSIKNPILEKFQYLKEYVLEQKKKGG</sequence>
<comment type="caution">
    <text evidence="2">The sequence shown here is derived from an EMBL/GenBank/DDBJ whole genome shotgun (WGS) entry which is preliminary data.</text>
</comment>
<dbReference type="Gene3D" id="1.10.1200.10">
    <property type="entry name" value="ACP-like"/>
    <property type="match status" value="1"/>
</dbReference>
<dbReference type="AlphaFoldDB" id="A0A494Y1U9"/>
<dbReference type="Proteomes" id="UP000282076">
    <property type="component" value="Unassembled WGS sequence"/>
</dbReference>
<dbReference type="InterPro" id="IPR036736">
    <property type="entry name" value="ACP-like_sf"/>
</dbReference>
<name>A0A494Y1U9_9BACL</name>
<dbReference type="SUPFAM" id="SSF47336">
    <property type="entry name" value="ACP-like"/>
    <property type="match status" value="1"/>
</dbReference>
<protein>
    <submittedName>
        <fullName evidence="2">Acyl carrier protein</fullName>
    </submittedName>
</protein>
<evidence type="ECO:0000313" key="3">
    <source>
        <dbReference type="Proteomes" id="UP000282076"/>
    </source>
</evidence>
<dbReference type="EMBL" id="RBZM01000005">
    <property type="protein sequence ID" value="RKP54427.1"/>
    <property type="molecule type" value="Genomic_DNA"/>
</dbReference>
<dbReference type="InterPro" id="IPR009081">
    <property type="entry name" value="PP-bd_ACP"/>
</dbReference>
<proteinExistence type="predicted"/>
<keyword evidence="3" id="KW-1185">Reference proteome</keyword>
<reference evidence="2 3" key="1">
    <citation type="submission" date="2018-10" db="EMBL/GenBank/DDBJ databases">
        <title>Cohnella sp. M2MS4P-1, whole genome shotgun sequence.</title>
        <authorList>
            <person name="Tuo L."/>
        </authorList>
    </citation>
    <scope>NUCLEOTIDE SEQUENCE [LARGE SCALE GENOMIC DNA]</scope>
    <source>
        <strain evidence="2 3">M2MS4P-1</strain>
    </source>
</reference>
<feature type="domain" description="Carrier" evidence="1">
    <location>
        <begin position="30"/>
        <end position="75"/>
    </location>
</feature>
<gene>
    <name evidence="2" type="ORF">D7Z26_13835</name>
</gene>
<organism evidence="2 3">
    <name type="scientific">Cohnella endophytica</name>
    <dbReference type="NCBI Taxonomy" id="2419778"/>
    <lineage>
        <taxon>Bacteria</taxon>
        <taxon>Bacillati</taxon>
        <taxon>Bacillota</taxon>
        <taxon>Bacilli</taxon>
        <taxon>Bacillales</taxon>
        <taxon>Paenibacillaceae</taxon>
        <taxon>Cohnella</taxon>
    </lineage>
</organism>
<accession>A0A494Y1U9</accession>